<feature type="domain" description="NOA1/YqeH-like C-terminal" evidence="3">
    <location>
        <begin position="199"/>
        <end position="297"/>
    </location>
</feature>
<keyword evidence="5" id="KW-1185">Reference proteome</keyword>
<feature type="chain" id="PRO_5012135058" description="NOA1/YqeH-like C-terminal domain-containing protein" evidence="2">
    <location>
        <begin position="18"/>
        <end position="612"/>
    </location>
</feature>
<dbReference type="RefSeq" id="XP_067920288.1">
    <property type="nucleotide sequence ID" value="XM_068067734.1"/>
</dbReference>
<feature type="signal peptide" evidence="2">
    <location>
        <begin position="1"/>
        <end position="17"/>
    </location>
</feature>
<evidence type="ECO:0000313" key="5">
    <source>
        <dbReference type="Proteomes" id="UP000221165"/>
    </source>
</evidence>
<dbReference type="Gene3D" id="3.40.50.300">
    <property type="entry name" value="P-loop containing nucleotide triphosphate hydrolases"/>
    <property type="match status" value="1"/>
</dbReference>
<feature type="region of interest" description="Disordered" evidence="1">
    <location>
        <begin position="384"/>
        <end position="499"/>
    </location>
</feature>
<feature type="region of interest" description="Disordered" evidence="1">
    <location>
        <begin position="75"/>
        <end position="94"/>
    </location>
</feature>
<name>A0A2C6KQ30_9APIC</name>
<reference evidence="4 5" key="1">
    <citation type="journal article" date="2017" name="Int. J. Parasitol.">
        <title>The genome of the protozoan parasite Cystoisospora suis and a reverse vaccinology approach to identify vaccine candidates.</title>
        <authorList>
            <person name="Palmieri N."/>
            <person name="Shrestha A."/>
            <person name="Ruttkowski B."/>
            <person name="Beck T."/>
            <person name="Vogl C."/>
            <person name="Tomley F."/>
            <person name="Blake D.P."/>
            <person name="Joachim A."/>
        </authorList>
    </citation>
    <scope>NUCLEOTIDE SEQUENCE [LARGE SCALE GENOMIC DNA]</scope>
    <source>
        <strain evidence="4 5">Wien I</strain>
    </source>
</reference>
<feature type="region of interest" description="Disordered" evidence="1">
    <location>
        <begin position="535"/>
        <end position="562"/>
    </location>
</feature>
<evidence type="ECO:0000256" key="2">
    <source>
        <dbReference type="SAM" id="SignalP"/>
    </source>
</evidence>
<evidence type="ECO:0000259" key="3">
    <source>
        <dbReference type="Pfam" id="PF21516"/>
    </source>
</evidence>
<feature type="compositionally biased region" description="Basic and acidic residues" evidence="1">
    <location>
        <begin position="483"/>
        <end position="499"/>
    </location>
</feature>
<organism evidence="4 5">
    <name type="scientific">Cystoisospora suis</name>
    <dbReference type="NCBI Taxonomy" id="483139"/>
    <lineage>
        <taxon>Eukaryota</taxon>
        <taxon>Sar</taxon>
        <taxon>Alveolata</taxon>
        <taxon>Apicomplexa</taxon>
        <taxon>Conoidasida</taxon>
        <taxon>Coccidia</taxon>
        <taxon>Eucoccidiorida</taxon>
        <taxon>Eimeriorina</taxon>
        <taxon>Sarcocystidae</taxon>
        <taxon>Cystoisospora</taxon>
    </lineage>
</organism>
<evidence type="ECO:0000256" key="1">
    <source>
        <dbReference type="SAM" id="MobiDB-lite"/>
    </source>
</evidence>
<protein>
    <recommendedName>
        <fullName evidence="3">NOA1/YqeH-like C-terminal domain-containing protein</fullName>
    </recommendedName>
</protein>
<accession>A0A2C6KQ30</accession>
<feature type="compositionally biased region" description="Gly residues" evidence="1">
    <location>
        <begin position="79"/>
        <end position="94"/>
    </location>
</feature>
<dbReference type="OrthoDB" id="1696305at2759"/>
<dbReference type="PANTHER" id="PTHR46434:SF1">
    <property type="entry name" value="GENETIC INTERACTOR OF PROHIBITINS 3, MITOCHONDRIAL"/>
    <property type="match status" value="1"/>
</dbReference>
<feature type="compositionally biased region" description="Basic and acidic residues" evidence="1">
    <location>
        <begin position="396"/>
        <end position="422"/>
    </location>
</feature>
<gene>
    <name evidence="4" type="ORF">CSUI_007589</name>
</gene>
<keyword evidence="2" id="KW-0732">Signal</keyword>
<evidence type="ECO:0000313" key="4">
    <source>
        <dbReference type="EMBL" id="PHJ18582.1"/>
    </source>
</evidence>
<comment type="caution">
    <text evidence="4">The sequence shown here is derived from an EMBL/GenBank/DDBJ whole genome shotgun (WGS) entry which is preliminary data.</text>
</comment>
<dbReference type="AlphaFoldDB" id="A0A2C6KQ30"/>
<dbReference type="Proteomes" id="UP000221165">
    <property type="component" value="Unassembled WGS sequence"/>
</dbReference>
<dbReference type="GeneID" id="94430945"/>
<dbReference type="VEuPathDB" id="ToxoDB:CSUI_007589"/>
<dbReference type="InterPro" id="IPR050896">
    <property type="entry name" value="Mito_lipid_metab_GTPase"/>
</dbReference>
<feature type="compositionally biased region" description="Basic and acidic residues" evidence="1">
    <location>
        <begin position="535"/>
        <end position="545"/>
    </location>
</feature>
<dbReference type="GO" id="GO:0005739">
    <property type="term" value="C:mitochondrion"/>
    <property type="evidence" value="ECO:0007669"/>
    <property type="project" value="TreeGrafter"/>
</dbReference>
<sequence>MSFILLLFFLFFLFVSTSFFRDKVKEWVRRMVRQIKNVHIDDCVLISAATGEGFEDLERRLEILLQTNERSSINLAGAGRRGGGPASAGSEEAGGGRLHLHAGTIFMKRATGGVTRSALPGTTLSFISFGLPRGYKLIDTPGIPSNTQMTSRLPYAADLFSIVPSKRLQPITYALTEGKTLLIGAMVRIDLVGGSTALITCYFSHKVTLHICKTVKAADLLKRKACTFLYPPHLPDGFDKIQPLVKHRVKVYAGSNCAYDDISIAGLGWVSISGGSAGMKELDVWAPEGVKIFRRPAMLPLQLRITGVEEFHGKSPRARGPRINVKKKKMVEALRDQERREKLHAELAEREERFLSSHATHLFPSNSDSSNSELPSECSSIAKISSAYDGEDEENVREKEIGEKGEGEKEENRKREAMRTDVRSPCFSSSSVLSSLDLNEAPPSSSSILLEKREKKTNRREGRRSSEDENEEEEGVILGGGGIDRDLINQHGEYQEESRGIKMRCNSLDSSAHVATDESSWVSLVLDRERRLVEEKGLERERDRHEEEEEEKTRMTTYHPDSPLVAAGMKEEIEALLSQVANEEKELEKVRFQEKDKATDAETRDVRIQKQL</sequence>
<dbReference type="Pfam" id="PF21516">
    <property type="entry name" value="YqeH-like_C"/>
    <property type="match status" value="1"/>
</dbReference>
<feature type="compositionally biased region" description="Low complexity" evidence="1">
    <location>
        <begin position="428"/>
        <end position="438"/>
    </location>
</feature>
<proteinExistence type="predicted"/>
<dbReference type="InterPro" id="IPR048422">
    <property type="entry name" value="NOA1/YqeH-like_C"/>
</dbReference>
<dbReference type="EMBL" id="MIGC01004045">
    <property type="protein sequence ID" value="PHJ18582.1"/>
    <property type="molecule type" value="Genomic_DNA"/>
</dbReference>
<dbReference type="InterPro" id="IPR027417">
    <property type="entry name" value="P-loop_NTPase"/>
</dbReference>
<dbReference type="PANTHER" id="PTHR46434">
    <property type="entry name" value="GENETIC INTERACTOR OF PROHIBITINS 3, MITOCHONDRIAL"/>
    <property type="match status" value="1"/>
</dbReference>
<feature type="compositionally biased region" description="Basic and acidic residues" evidence="1">
    <location>
        <begin position="450"/>
        <end position="467"/>
    </location>
</feature>